<gene>
    <name evidence="1" type="ORF">G6N74_28595</name>
</gene>
<evidence type="ECO:0000313" key="2">
    <source>
        <dbReference type="Proteomes" id="UP000481252"/>
    </source>
</evidence>
<protein>
    <recommendedName>
        <fullName evidence="3">NTP pyrophosphohydrolase MazG putative catalytic core domain-containing protein</fullName>
    </recommendedName>
</protein>
<dbReference type="CDD" id="cd11523">
    <property type="entry name" value="NTP-PPase"/>
    <property type="match status" value="1"/>
</dbReference>
<sequence>MDFSAIVARQIGADERRGFPVHFGSDAERHDQLVRDLVGLIGEIGEFANELKKVGLRLNNPKYTGPSLGEAAPHLREELADAAIYLFRLSTILGGDLERDILSKMDINDDRYRKLER</sequence>
<dbReference type="SUPFAM" id="SSF101386">
    <property type="entry name" value="all-alpha NTP pyrophosphatases"/>
    <property type="match status" value="1"/>
</dbReference>
<dbReference type="Gene3D" id="1.10.287.1080">
    <property type="entry name" value="MazG-like"/>
    <property type="match status" value="1"/>
</dbReference>
<reference evidence="1 2" key="1">
    <citation type="submission" date="2020-02" db="EMBL/GenBank/DDBJ databases">
        <title>Genome sequence of the type strain CGMCC 1.15528 of Mesorhizobium zhangyense.</title>
        <authorList>
            <person name="Gao J."/>
            <person name="Sun J."/>
        </authorList>
    </citation>
    <scope>NUCLEOTIDE SEQUENCE [LARGE SCALE GENOMIC DNA]</scope>
    <source>
        <strain evidence="1 2">CGMCC 1.15528</strain>
    </source>
</reference>
<evidence type="ECO:0000313" key="1">
    <source>
        <dbReference type="EMBL" id="NGN45020.1"/>
    </source>
</evidence>
<dbReference type="AlphaFoldDB" id="A0A7C9RBJ1"/>
<dbReference type="Proteomes" id="UP000481252">
    <property type="component" value="Unassembled WGS sequence"/>
</dbReference>
<keyword evidence="2" id="KW-1185">Reference proteome</keyword>
<dbReference type="RefSeq" id="WP_165121391.1">
    <property type="nucleotide sequence ID" value="NZ_JAAKZG010000023.1"/>
</dbReference>
<name>A0A7C9RBJ1_9HYPH</name>
<accession>A0A7C9RBJ1</accession>
<dbReference type="EMBL" id="JAAKZG010000023">
    <property type="protein sequence ID" value="NGN45020.1"/>
    <property type="molecule type" value="Genomic_DNA"/>
</dbReference>
<comment type="caution">
    <text evidence="1">The sequence shown here is derived from an EMBL/GenBank/DDBJ whole genome shotgun (WGS) entry which is preliminary data.</text>
</comment>
<evidence type="ECO:0008006" key="3">
    <source>
        <dbReference type="Google" id="ProtNLM"/>
    </source>
</evidence>
<organism evidence="1 2">
    <name type="scientific">Mesorhizobium zhangyense</name>
    <dbReference type="NCBI Taxonomy" id="1776730"/>
    <lineage>
        <taxon>Bacteria</taxon>
        <taxon>Pseudomonadati</taxon>
        <taxon>Pseudomonadota</taxon>
        <taxon>Alphaproteobacteria</taxon>
        <taxon>Hyphomicrobiales</taxon>
        <taxon>Phyllobacteriaceae</taxon>
        <taxon>Mesorhizobium</taxon>
    </lineage>
</organism>
<proteinExistence type="predicted"/>